<dbReference type="PROSITE" id="PS51379">
    <property type="entry name" value="4FE4S_FER_2"/>
    <property type="match status" value="3"/>
</dbReference>
<dbReference type="InterPro" id="IPR017896">
    <property type="entry name" value="4Fe4S_Fe-S-bd"/>
</dbReference>
<proteinExistence type="predicted"/>
<dbReference type="RefSeq" id="WP_171993446.1">
    <property type="nucleotide sequence ID" value="NZ_CP012542.1"/>
</dbReference>
<evidence type="ECO:0000313" key="7">
    <source>
        <dbReference type="Proteomes" id="UP000503264"/>
    </source>
</evidence>
<sequence>MKEFGFYDNVGGVMLNEQIEVSSDENIQFLVANSKKLKAEIYAPEISFYLRNSKDSVLDKSKNTLLLYEARASVFDGAKDIDYEKKVGKNVVIVSNAGRDSLSEILKQQEYKVITLNHFEIKFIYGAVGELTIIVLNEQGEFELEADFVLIENARDYMLRQSGCVEISSKSDDEVLAFLNSHSPNYAYKSFITYDQSICQYHERRQEVCAKCAEVCPSVSILKDDEKKHLVFSHIDCINCGECISVCPSGALDSSLMPRDTFFNSARLYKGKIPLILLTDELENLNVELPLNVLPFGVRSEKFLNETHLLSLLQESGANLIIYPATRSRGTMAAIDMINQIYELKFKKPAIFVAKNEAELKDALLKASLIDGSQKSISSYALPKREIFANRLSFLVGDDDLGVVFADGIVEYGKVEINRDTCTLCLSCVGACNVNALIADKSDNSIKFNPSVCTACGYCELSCAEKDTISLKRGKIELKPQTFTYYELARDELFKCVECGKEFATKKAVEKIATIMTPRFARQPDKIRTLYCCSDCKAKVMIKAQLAAQNMGESYE</sequence>
<feature type="domain" description="4Fe-4S ferredoxin-type" evidence="5">
    <location>
        <begin position="444"/>
        <end position="474"/>
    </location>
</feature>
<protein>
    <submittedName>
        <fullName evidence="6">Putative iron-sulfur dicluster domain protein</fullName>
    </submittedName>
</protein>
<reference evidence="6 7" key="1">
    <citation type="submission" date="2016-07" db="EMBL/GenBank/DDBJ databases">
        <title>Comparative genomics of the Campylobacter concisus group.</title>
        <authorList>
            <person name="Miller W.G."/>
            <person name="Yee E."/>
            <person name="Chapman M.H."/>
            <person name="Huynh S."/>
            <person name="Bono J.L."/>
            <person name="On S.L.W."/>
            <person name="StLeger J."/>
            <person name="Foster G."/>
            <person name="Parker C.T."/>
        </authorList>
    </citation>
    <scope>NUCLEOTIDE SEQUENCE [LARGE SCALE GENOMIC DNA]</scope>
    <source>
        <strain evidence="6 7">CCUG 21559</strain>
    </source>
</reference>
<gene>
    <name evidence="6" type="ORF">CMUC_0422</name>
</gene>
<dbReference type="Gene3D" id="3.30.70.20">
    <property type="match status" value="2"/>
</dbReference>
<dbReference type="GO" id="GO:0046872">
    <property type="term" value="F:metal ion binding"/>
    <property type="evidence" value="ECO:0007669"/>
    <property type="project" value="UniProtKB-KW"/>
</dbReference>
<dbReference type="GO" id="GO:0051539">
    <property type="term" value="F:4 iron, 4 sulfur cluster binding"/>
    <property type="evidence" value="ECO:0007669"/>
    <property type="project" value="UniProtKB-KW"/>
</dbReference>
<dbReference type="PANTHER" id="PTHR24960">
    <property type="entry name" value="PHOTOSYSTEM I IRON-SULFUR CENTER-RELATED"/>
    <property type="match status" value="1"/>
</dbReference>
<dbReference type="PANTHER" id="PTHR24960:SF79">
    <property type="entry name" value="PHOTOSYSTEM I IRON-SULFUR CENTER"/>
    <property type="match status" value="1"/>
</dbReference>
<name>A0A6G5QEW6_9BACT</name>
<evidence type="ECO:0000256" key="1">
    <source>
        <dbReference type="ARBA" id="ARBA00022485"/>
    </source>
</evidence>
<dbReference type="EMBL" id="CP012542">
    <property type="protein sequence ID" value="QCD44235.1"/>
    <property type="molecule type" value="Genomic_DNA"/>
</dbReference>
<keyword evidence="2" id="KW-0479">Metal-binding</keyword>
<keyword evidence="3" id="KW-0408">Iron</keyword>
<evidence type="ECO:0000313" key="6">
    <source>
        <dbReference type="EMBL" id="QCD44235.1"/>
    </source>
</evidence>
<evidence type="ECO:0000256" key="3">
    <source>
        <dbReference type="ARBA" id="ARBA00023004"/>
    </source>
</evidence>
<dbReference type="PROSITE" id="PS00198">
    <property type="entry name" value="4FE4S_FER_1"/>
    <property type="match status" value="1"/>
</dbReference>
<feature type="domain" description="4Fe-4S ferredoxin-type" evidence="5">
    <location>
        <begin position="228"/>
        <end position="257"/>
    </location>
</feature>
<evidence type="ECO:0000259" key="5">
    <source>
        <dbReference type="PROSITE" id="PS51379"/>
    </source>
</evidence>
<feature type="domain" description="4Fe-4S ferredoxin-type" evidence="5">
    <location>
        <begin position="413"/>
        <end position="442"/>
    </location>
</feature>
<accession>A0A6G5QEW6</accession>
<dbReference type="Pfam" id="PF12838">
    <property type="entry name" value="Fer4_7"/>
    <property type="match status" value="1"/>
</dbReference>
<dbReference type="Proteomes" id="UP000503264">
    <property type="component" value="Chromosome"/>
</dbReference>
<dbReference type="AlphaFoldDB" id="A0A6G5QEW6"/>
<keyword evidence="4" id="KW-0411">Iron-sulfur</keyword>
<dbReference type="Pfam" id="PF13237">
    <property type="entry name" value="Fer4_10"/>
    <property type="match status" value="1"/>
</dbReference>
<keyword evidence="7" id="KW-1185">Reference proteome</keyword>
<keyword evidence="1" id="KW-0004">4Fe-4S</keyword>
<organism evidence="6 7">
    <name type="scientific">Campylobacter mucosalis CCUG 21559</name>
    <dbReference type="NCBI Taxonomy" id="1032067"/>
    <lineage>
        <taxon>Bacteria</taxon>
        <taxon>Pseudomonadati</taxon>
        <taxon>Campylobacterota</taxon>
        <taxon>Epsilonproteobacteria</taxon>
        <taxon>Campylobacterales</taxon>
        <taxon>Campylobacteraceae</taxon>
        <taxon>Campylobacter</taxon>
    </lineage>
</organism>
<evidence type="ECO:0000256" key="4">
    <source>
        <dbReference type="ARBA" id="ARBA00023014"/>
    </source>
</evidence>
<dbReference type="InterPro" id="IPR017900">
    <property type="entry name" value="4Fe4S_Fe_S_CS"/>
</dbReference>
<dbReference type="InterPro" id="IPR050157">
    <property type="entry name" value="PSI_iron-sulfur_center"/>
</dbReference>
<evidence type="ECO:0000256" key="2">
    <source>
        <dbReference type="ARBA" id="ARBA00022723"/>
    </source>
</evidence>
<dbReference type="SUPFAM" id="SSF54862">
    <property type="entry name" value="4Fe-4S ferredoxins"/>
    <property type="match status" value="1"/>
</dbReference>